<dbReference type="AlphaFoldDB" id="A0A6G6Y5Z4"/>
<proteinExistence type="predicted"/>
<feature type="compositionally biased region" description="Basic and acidic residues" evidence="1">
    <location>
        <begin position="290"/>
        <end position="299"/>
    </location>
</feature>
<accession>A0A6G6Y5Z4</accession>
<protein>
    <submittedName>
        <fullName evidence="2">Heavy-metal-associated domain-containing protein</fullName>
    </submittedName>
</protein>
<reference evidence="2 3" key="1">
    <citation type="submission" date="2020-02" db="EMBL/GenBank/DDBJ databases">
        <authorList>
            <person name="Zheng R.K."/>
            <person name="Sun C.M."/>
        </authorList>
    </citation>
    <scope>NUCLEOTIDE SEQUENCE [LARGE SCALE GENOMIC DNA]</scope>
    <source>
        <strain evidence="3">zrk23</strain>
    </source>
</reference>
<evidence type="ECO:0000256" key="1">
    <source>
        <dbReference type="SAM" id="MobiDB-lite"/>
    </source>
</evidence>
<sequence length="419" mass="44625">MMVRRFFPALLVVVALTLIGVAGMGVAQNTPNNGFDSSGSFEVGGIEVDVRGDDAESARQAGWRLAQRKGWTKLAQQLAGSSNARLSDSTLDSIVTGIIVERENIGPDRYIARLGVLFDRAKAGALLGVSVQVTRSPPMMLLPLEWSGGAGRMYERNNAWQEAWGRFRSGNSNIDYVRPRGTGPDALLMNAGQTLRRGRGWWREVLDTYGAADVLIAEVDLRREYPGGPVTGVFTASHGPDRAPLGRFALRVNNGSSLDALLDAGVRRIDQIYQDALNSGKLKTDRLLAFRPPEPKTEEEAPEEAPEEVRPAPADTPAVAAGTAVSVQVDTPDSTAFLASEGALRGIPGVRSVTTSSTALGGVSVMRVTYDGSIGSLRSQLEGRGWTVQQGPGVLRISKASQSPPPPPQPSPTDGTGEE</sequence>
<gene>
    <name evidence="2" type="ORF">G5C33_11380</name>
</gene>
<feature type="region of interest" description="Disordered" evidence="1">
    <location>
        <begin position="290"/>
        <end position="322"/>
    </location>
</feature>
<dbReference type="RefSeq" id="WP_165327326.1">
    <property type="nucleotide sequence ID" value="NZ_CP049109.1"/>
</dbReference>
<organism evidence="2 3">
    <name type="scientific">Stakelama tenebrarum</name>
    <dbReference type="NCBI Taxonomy" id="2711215"/>
    <lineage>
        <taxon>Bacteria</taxon>
        <taxon>Pseudomonadati</taxon>
        <taxon>Pseudomonadota</taxon>
        <taxon>Alphaproteobacteria</taxon>
        <taxon>Sphingomonadales</taxon>
        <taxon>Sphingomonadaceae</taxon>
        <taxon>Stakelama</taxon>
    </lineage>
</organism>
<dbReference type="EMBL" id="CP049109">
    <property type="protein sequence ID" value="QIG80319.1"/>
    <property type="molecule type" value="Genomic_DNA"/>
</dbReference>
<feature type="region of interest" description="Disordered" evidence="1">
    <location>
        <begin position="388"/>
        <end position="419"/>
    </location>
</feature>
<name>A0A6G6Y5Z4_9SPHN</name>
<evidence type="ECO:0000313" key="3">
    <source>
        <dbReference type="Proteomes" id="UP000501568"/>
    </source>
</evidence>
<dbReference type="Proteomes" id="UP000501568">
    <property type="component" value="Chromosome"/>
</dbReference>
<evidence type="ECO:0000313" key="2">
    <source>
        <dbReference type="EMBL" id="QIG80319.1"/>
    </source>
</evidence>
<dbReference type="KEGG" id="spzr:G5C33_11380"/>
<keyword evidence="3" id="KW-1185">Reference proteome</keyword>